<evidence type="ECO:0000313" key="1">
    <source>
        <dbReference type="EMBL" id="MBR1369969.1"/>
    </source>
</evidence>
<dbReference type="EMBL" id="JWHL01000027">
    <property type="protein sequence ID" value="MBR1369969.1"/>
    <property type="molecule type" value="Genomic_DNA"/>
</dbReference>
<reference evidence="1" key="1">
    <citation type="submission" date="2014-12" db="EMBL/GenBank/DDBJ databases">
        <authorList>
            <person name="Huang H.-H."/>
            <person name="Chen S.-C."/>
            <person name="Lai M.-C."/>
        </authorList>
    </citation>
    <scope>NUCLEOTIDE SEQUENCE</scope>
    <source>
        <strain evidence="1">K1F9705b</strain>
    </source>
</reference>
<accession>A0A8J8B6D2</accession>
<keyword evidence="2" id="KW-1185">Reference proteome</keyword>
<proteinExistence type="predicted"/>
<keyword evidence="1" id="KW-0645">Protease</keyword>
<protein>
    <submittedName>
        <fullName evidence="1">Membrane protease subunit, stomatin/prohibitin</fullName>
    </submittedName>
</protein>
<feature type="non-terminal residue" evidence="1">
    <location>
        <position position="1"/>
    </location>
</feature>
<gene>
    <name evidence="1" type="ORF">RJ53_10965</name>
</gene>
<comment type="caution">
    <text evidence="1">The sequence shown here is derived from an EMBL/GenBank/DDBJ whole genome shotgun (WGS) entry which is preliminary data.</text>
</comment>
<name>A0A8J8B6D2_9EURY</name>
<dbReference type="RefSeq" id="WP_394357509.1">
    <property type="nucleotide sequence ID" value="NZ_JWHL01000027.1"/>
</dbReference>
<dbReference type="GO" id="GO:0008233">
    <property type="term" value="F:peptidase activity"/>
    <property type="evidence" value="ECO:0007669"/>
    <property type="project" value="UniProtKB-KW"/>
</dbReference>
<keyword evidence="1" id="KW-0378">Hydrolase</keyword>
<organism evidence="1 2">
    <name type="scientific">Methanocalculus chunghsingensis</name>
    <dbReference type="NCBI Taxonomy" id="156457"/>
    <lineage>
        <taxon>Archaea</taxon>
        <taxon>Methanobacteriati</taxon>
        <taxon>Methanobacteriota</taxon>
        <taxon>Stenosarchaea group</taxon>
        <taxon>Methanomicrobia</taxon>
        <taxon>Methanomicrobiales</taxon>
        <taxon>Methanocalculaceae</taxon>
        <taxon>Methanocalculus</taxon>
    </lineage>
</organism>
<dbReference type="Proteomes" id="UP000730161">
    <property type="component" value="Unassembled WGS sequence"/>
</dbReference>
<evidence type="ECO:0000313" key="2">
    <source>
        <dbReference type="Proteomes" id="UP000730161"/>
    </source>
</evidence>
<dbReference type="GO" id="GO:0006508">
    <property type="term" value="P:proteolysis"/>
    <property type="evidence" value="ECO:0007669"/>
    <property type="project" value="UniProtKB-KW"/>
</dbReference>
<sequence length="159" mass="17439">RAAILSAEGLRQSMILEAEGDRQSKILRAEGDRQSKILVSQGEAQGLRIIALGSRSLDKRSITVLSLEALKKMAEGESTKIVLPFEISSLIKQSAKFLGATEDHMEETDSLVELSEELLGDMPGKDEAISSAQEILKDIEKIETSDVKMISKEKLDPKE</sequence>
<dbReference type="AlphaFoldDB" id="A0A8J8B6D2"/>